<keyword evidence="4" id="KW-0408">Iron</keyword>
<dbReference type="InterPro" id="IPR033756">
    <property type="entry name" value="YlxH/NBP35"/>
</dbReference>
<dbReference type="Pfam" id="PF10609">
    <property type="entry name" value="ParA"/>
    <property type="match status" value="2"/>
</dbReference>
<dbReference type="PROSITE" id="PS01215">
    <property type="entry name" value="MRP"/>
    <property type="match status" value="1"/>
</dbReference>
<sequence>MSLKVSRIVAVHGCKGGVGKSTVAAGIALALKEQGCSVGLCDLDICGPNIASLLGVEESHVKWIQVDLDDSTIEYDEREATASEACCSNSTTCCKEGSSCCSDPFTDVALNGGIPTTVSLLQPKVIHGIRVMSFAFIKSKTELGYAAFRGPMLDQISSELVLKTHWGQLDYLILDLPPGTSDVIISLIEEIPICGLVAVSTPHHMSVKDTVRGIRFFEDNQIKLVCLVENMSYFICDGCDKLHYLFGQSLSETMTELFGIEEAVRLPMMKFQGHFADYLMSNADILEKFNNIANIIMNSQITALSSANTNNRYSILIYNNI</sequence>
<evidence type="ECO:0000256" key="4">
    <source>
        <dbReference type="ARBA" id="ARBA00023004"/>
    </source>
</evidence>
<evidence type="ECO:0000256" key="2">
    <source>
        <dbReference type="ARBA" id="ARBA00022741"/>
    </source>
</evidence>
<dbReference type="SUPFAM" id="SSF52540">
    <property type="entry name" value="P-loop containing nucleoside triphosphate hydrolases"/>
    <property type="match status" value="1"/>
</dbReference>
<dbReference type="Proteomes" id="UP001230268">
    <property type="component" value="Unassembled WGS sequence"/>
</dbReference>
<dbReference type="EMBL" id="JAVEPI010000001">
    <property type="protein sequence ID" value="KAK1444330.1"/>
    <property type="molecule type" value="Genomic_DNA"/>
</dbReference>
<accession>A0AAD8PF90</accession>
<dbReference type="PANTHER" id="PTHR42961">
    <property type="entry name" value="IRON-SULFUR PROTEIN NUBPL"/>
    <property type="match status" value="1"/>
</dbReference>
<dbReference type="AlphaFoldDB" id="A0AAD8PF90"/>
<dbReference type="InterPro" id="IPR044304">
    <property type="entry name" value="NUBPL-like"/>
</dbReference>
<keyword evidence="3" id="KW-0067">ATP-binding</keyword>
<dbReference type="GO" id="GO:0140663">
    <property type="term" value="F:ATP-dependent FeS chaperone activity"/>
    <property type="evidence" value="ECO:0007669"/>
    <property type="project" value="InterPro"/>
</dbReference>
<dbReference type="GO" id="GO:0016787">
    <property type="term" value="F:hydrolase activity"/>
    <property type="evidence" value="ECO:0007669"/>
    <property type="project" value="UniProtKB-KW"/>
</dbReference>
<dbReference type="PANTHER" id="PTHR42961:SF2">
    <property type="entry name" value="IRON-SULFUR PROTEIN NUBPL"/>
    <property type="match status" value="1"/>
</dbReference>
<gene>
    <name evidence="7" type="ORF">BgAZ_102360</name>
</gene>
<evidence type="ECO:0000256" key="3">
    <source>
        <dbReference type="ARBA" id="ARBA00022840"/>
    </source>
</evidence>
<keyword evidence="5" id="KW-0411">Iron-sulfur</keyword>
<organism evidence="7 8">
    <name type="scientific">Babesia gibsoni</name>
    <dbReference type="NCBI Taxonomy" id="33632"/>
    <lineage>
        <taxon>Eukaryota</taxon>
        <taxon>Sar</taxon>
        <taxon>Alveolata</taxon>
        <taxon>Apicomplexa</taxon>
        <taxon>Aconoidasida</taxon>
        <taxon>Piroplasmida</taxon>
        <taxon>Babesiidae</taxon>
        <taxon>Babesia</taxon>
    </lineage>
</organism>
<dbReference type="InterPro" id="IPR000808">
    <property type="entry name" value="Mrp-like_CS"/>
</dbReference>
<name>A0AAD8PF90_BABGI</name>
<keyword evidence="7" id="KW-0378">Hydrolase</keyword>
<evidence type="ECO:0000256" key="5">
    <source>
        <dbReference type="ARBA" id="ARBA00023014"/>
    </source>
</evidence>
<dbReference type="GO" id="GO:0005524">
    <property type="term" value="F:ATP binding"/>
    <property type="evidence" value="ECO:0007669"/>
    <property type="project" value="UniProtKB-KW"/>
</dbReference>
<evidence type="ECO:0000256" key="1">
    <source>
        <dbReference type="ARBA" id="ARBA00022723"/>
    </source>
</evidence>
<evidence type="ECO:0000313" key="7">
    <source>
        <dbReference type="EMBL" id="KAK1444330.1"/>
    </source>
</evidence>
<keyword evidence="2" id="KW-0547">Nucleotide-binding</keyword>
<dbReference type="InterPro" id="IPR019591">
    <property type="entry name" value="Mrp/NBP35_ATP-bd"/>
</dbReference>
<proteinExistence type="inferred from homology"/>
<dbReference type="GO" id="GO:0016226">
    <property type="term" value="P:iron-sulfur cluster assembly"/>
    <property type="evidence" value="ECO:0007669"/>
    <property type="project" value="InterPro"/>
</dbReference>
<evidence type="ECO:0000256" key="6">
    <source>
        <dbReference type="ARBA" id="ARBA00024036"/>
    </source>
</evidence>
<dbReference type="CDD" id="cd02037">
    <property type="entry name" value="Mrp_NBP35"/>
    <property type="match status" value="1"/>
</dbReference>
<comment type="caution">
    <text evidence="7">The sequence shown here is derived from an EMBL/GenBank/DDBJ whole genome shotgun (WGS) entry which is preliminary data.</text>
</comment>
<keyword evidence="8" id="KW-1185">Reference proteome</keyword>
<protein>
    <submittedName>
        <fullName evidence="7">P-loop containing nucleoside triphosphate hydrolase</fullName>
    </submittedName>
</protein>
<dbReference type="GO" id="GO:0051539">
    <property type="term" value="F:4 iron, 4 sulfur cluster binding"/>
    <property type="evidence" value="ECO:0007669"/>
    <property type="project" value="TreeGrafter"/>
</dbReference>
<dbReference type="GO" id="GO:0046872">
    <property type="term" value="F:metal ion binding"/>
    <property type="evidence" value="ECO:0007669"/>
    <property type="project" value="UniProtKB-KW"/>
</dbReference>
<evidence type="ECO:0000313" key="8">
    <source>
        <dbReference type="Proteomes" id="UP001230268"/>
    </source>
</evidence>
<dbReference type="Gene3D" id="3.40.50.300">
    <property type="entry name" value="P-loop containing nucleotide triphosphate hydrolases"/>
    <property type="match status" value="1"/>
</dbReference>
<reference evidence="7" key="1">
    <citation type="submission" date="2023-08" db="EMBL/GenBank/DDBJ databases">
        <title>Draft sequence of the Babesia gibsoni genome.</title>
        <authorList>
            <person name="Yamagishi J.Y."/>
            <person name="Xuan X.X."/>
        </authorList>
    </citation>
    <scope>NUCLEOTIDE SEQUENCE</scope>
    <source>
        <strain evidence="7">Azabu</strain>
    </source>
</reference>
<comment type="similarity">
    <text evidence="6">Belongs to the Mrp/NBP35 ATP-binding proteins family.</text>
</comment>
<dbReference type="InterPro" id="IPR027417">
    <property type="entry name" value="P-loop_NTPase"/>
</dbReference>
<keyword evidence="1" id="KW-0479">Metal-binding</keyword>